<dbReference type="InterPro" id="IPR036612">
    <property type="entry name" value="KH_dom_type_1_sf"/>
</dbReference>
<feature type="domain" description="K Homology" evidence="2">
    <location>
        <begin position="8"/>
        <end position="62"/>
    </location>
</feature>
<dbReference type="CDD" id="cd00105">
    <property type="entry name" value="KH-I"/>
    <property type="match status" value="1"/>
</dbReference>
<evidence type="ECO:0000259" key="2">
    <source>
        <dbReference type="Pfam" id="PF00013"/>
    </source>
</evidence>
<dbReference type="InterPro" id="IPR004088">
    <property type="entry name" value="KH_dom_type_1"/>
</dbReference>
<keyword evidence="1" id="KW-0694">RNA-binding</keyword>
<proteinExistence type="predicted"/>
<evidence type="ECO:0000256" key="1">
    <source>
        <dbReference type="PROSITE-ProRule" id="PRU00117"/>
    </source>
</evidence>
<protein>
    <recommendedName>
        <fullName evidence="2">K Homology domain-containing protein</fullName>
    </recommendedName>
</protein>
<reference evidence="3" key="1">
    <citation type="submission" date="2021-03" db="EMBL/GenBank/DDBJ databases">
        <title>Chromosome level genome of the anhydrobiotic midge Polypedilum vanderplanki.</title>
        <authorList>
            <person name="Yoshida Y."/>
            <person name="Kikawada T."/>
            <person name="Gusev O."/>
        </authorList>
    </citation>
    <scope>NUCLEOTIDE SEQUENCE</scope>
    <source>
        <strain evidence="3">NIAS01</strain>
        <tissue evidence="3">Whole body or cell culture</tissue>
    </source>
</reference>
<evidence type="ECO:0000313" key="4">
    <source>
        <dbReference type="Proteomes" id="UP001107558"/>
    </source>
</evidence>
<name>A0A9J6B904_POLVA</name>
<comment type="caution">
    <text evidence="3">The sequence shown here is derived from an EMBL/GenBank/DDBJ whole genome shotgun (WGS) entry which is preliminary data.</text>
</comment>
<dbReference type="Pfam" id="PF00013">
    <property type="entry name" value="KH_1"/>
    <property type="match status" value="1"/>
</dbReference>
<accession>A0A9J6B904</accession>
<dbReference type="EMBL" id="JADBJN010000025">
    <property type="protein sequence ID" value="KAG5666210.1"/>
    <property type="molecule type" value="Genomic_DNA"/>
</dbReference>
<gene>
    <name evidence="3" type="ORF">PVAND_017647</name>
</gene>
<dbReference type="AlphaFoldDB" id="A0A9J6B904"/>
<keyword evidence="4" id="KW-1185">Reference proteome</keyword>
<dbReference type="Proteomes" id="UP001107558">
    <property type="component" value="Unassembled WGS sequence"/>
</dbReference>
<dbReference type="GO" id="GO:0010468">
    <property type="term" value="P:regulation of gene expression"/>
    <property type="evidence" value="ECO:0007669"/>
    <property type="project" value="UniProtKB-ARBA"/>
</dbReference>
<sequence>MKVASVLEEKIGQIIGFRGRIINDITKEHNVKINLTKKEGKYRVIKMKGEMKNIIFAIETIIDHVGVDNILIPPFLILHIADNIRNSSEIDLNSPKAATKSPAAAKISPGVATLSPGVATLSPGVDTISPGVDTISPGVDKISPEVFKNLPGVSTSSVIVPSNMSSQATFRLTNRRPKMNITFDAEDFANFFGYTINKNV</sequence>
<dbReference type="SUPFAM" id="SSF54791">
    <property type="entry name" value="Eukaryotic type KH-domain (KH-domain type I)"/>
    <property type="match status" value="1"/>
</dbReference>
<organism evidence="3 4">
    <name type="scientific">Polypedilum vanderplanki</name>
    <name type="common">Sleeping chironomid midge</name>
    <dbReference type="NCBI Taxonomy" id="319348"/>
    <lineage>
        <taxon>Eukaryota</taxon>
        <taxon>Metazoa</taxon>
        <taxon>Ecdysozoa</taxon>
        <taxon>Arthropoda</taxon>
        <taxon>Hexapoda</taxon>
        <taxon>Insecta</taxon>
        <taxon>Pterygota</taxon>
        <taxon>Neoptera</taxon>
        <taxon>Endopterygota</taxon>
        <taxon>Diptera</taxon>
        <taxon>Nematocera</taxon>
        <taxon>Chironomoidea</taxon>
        <taxon>Chironomidae</taxon>
        <taxon>Chironominae</taxon>
        <taxon>Polypedilum</taxon>
        <taxon>Polypedilum</taxon>
    </lineage>
</organism>
<dbReference type="PROSITE" id="PS50084">
    <property type="entry name" value="KH_TYPE_1"/>
    <property type="match status" value="1"/>
</dbReference>
<dbReference type="GO" id="GO:0003723">
    <property type="term" value="F:RNA binding"/>
    <property type="evidence" value="ECO:0007669"/>
    <property type="project" value="UniProtKB-UniRule"/>
</dbReference>
<dbReference type="OrthoDB" id="7881762at2759"/>
<evidence type="ECO:0000313" key="3">
    <source>
        <dbReference type="EMBL" id="KAG5666210.1"/>
    </source>
</evidence>
<dbReference type="Gene3D" id="3.30.1370.10">
    <property type="entry name" value="K Homology domain, type 1"/>
    <property type="match status" value="1"/>
</dbReference>